<keyword evidence="2" id="KW-0347">Helicase</keyword>
<sequence>MASPNLPVFSKGKGGRGIQSHRKCWAKSCSSDAIHNPYLNFMGQDAKRRPDRMHLNPKGVDVIEEALKTVPPFQPPTNN</sequence>
<dbReference type="Proteomes" id="UP001219518">
    <property type="component" value="Unassembled WGS sequence"/>
</dbReference>
<organism evidence="2 3">
    <name type="scientific">Frankliniella fusca</name>
    <dbReference type="NCBI Taxonomy" id="407009"/>
    <lineage>
        <taxon>Eukaryota</taxon>
        <taxon>Metazoa</taxon>
        <taxon>Ecdysozoa</taxon>
        <taxon>Arthropoda</taxon>
        <taxon>Hexapoda</taxon>
        <taxon>Insecta</taxon>
        <taxon>Pterygota</taxon>
        <taxon>Neoptera</taxon>
        <taxon>Paraneoptera</taxon>
        <taxon>Thysanoptera</taxon>
        <taxon>Terebrantia</taxon>
        <taxon>Thripoidea</taxon>
        <taxon>Thripidae</taxon>
        <taxon>Frankliniella</taxon>
    </lineage>
</organism>
<gene>
    <name evidence="1" type="ORF">KUF71_018426</name>
    <name evidence="2" type="ORF">KUF71_018428</name>
</gene>
<evidence type="ECO:0000313" key="2">
    <source>
        <dbReference type="EMBL" id="KAK3907792.1"/>
    </source>
</evidence>
<evidence type="ECO:0000313" key="1">
    <source>
        <dbReference type="EMBL" id="KAK3907790.1"/>
    </source>
</evidence>
<name>A0AAE1L7F2_9NEOP</name>
<evidence type="ECO:0000313" key="3">
    <source>
        <dbReference type="Proteomes" id="UP001219518"/>
    </source>
</evidence>
<keyword evidence="2" id="KW-0378">Hydrolase</keyword>
<dbReference type="AlphaFoldDB" id="A0AAE1L7F2"/>
<reference evidence="2" key="2">
    <citation type="journal article" date="2023" name="BMC Genomics">
        <title>Pest status, molecular evolution, and epigenetic factors derived from the genome assembly of Frankliniella fusca, a thysanopteran phytovirus vector.</title>
        <authorList>
            <person name="Catto M.A."/>
            <person name="Labadie P.E."/>
            <person name="Jacobson A.L."/>
            <person name="Kennedy G.G."/>
            <person name="Srinivasan R."/>
            <person name="Hunt B.G."/>
        </authorList>
    </citation>
    <scope>NUCLEOTIDE SEQUENCE</scope>
    <source>
        <strain evidence="2">PL_HMW_Pooled</strain>
    </source>
</reference>
<dbReference type="GO" id="GO:0004386">
    <property type="term" value="F:helicase activity"/>
    <property type="evidence" value="ECO:0007669"/>
    <property type="project" value="UniProtKB-KW"/>
</dbReference>
<keyword evidence="3" id="KW-1185">Reference proteome</keyword>
<reference evidence="2" key="1">
    <citation type="submission" date="2021-07" db="EMBL/GenBank/DDBJ databases">
        <authorList>
            <person name="Catto M.A."/>
            <person name="Jacobson A."/>
            <person name="Kennedy G."/>
            <person name="Labadie P."/>
            <person name="Hunt B.G."/>
            <person name="Srinivasan R."/>
        </authorList>
    </citation>
    <scope>NUCLEOTIDE SEQUENCE</scope>
    <source>
        <strain evidence="2">PL_HMW_Pooled</strain>
        <tissue evidence="2">Head</tissue>
    </source>
</reference>
<keyword evidence="2" id="KW-0547">Nucleotide-binding</keyword>
<dbReference type="EMBL" id="JAHWGI010000020">
    <property type="protein sequence ID" value="KAK3907790.1"/>
    <property type="molecule type" value="Genomic_DNA"/>
</dbReference>
<protein>
    <submittedName>
        <fullName evidence="2">Helicase senataxin</fullName>
    </submittedName>
</protein>
<keyword evidence="2" id="KW-0067">ATP-binding</keyword>
<dbReference type="EMBL" id="JAHWGI010000020">
    <property type="protein sequence ID" value="KAK3907792.1"/>
    <property type="molecule type" value="Genomic_DNA"/>
</dbReference>
<proteinExistence type="predicted"/>
<accession>A0AAE1L7F2</accession>
<comment type="caution">
    <text evidence="2">The sequence shown here is derived from an EMBL/GenBank/DDBJ whole genome shotgun (WGS) entry which is preliminary data.</text>
</comment>